<keyword evidence="1" id="KW-0479">Metal-binding</keyword>
<dbReference type="InterPro" id="IPR005493">
    <property type="entry name" value="RraA/RraA-like"/>
</dbReference>
<dbReference type="Gene3D" id="3.50.30.40">
    <property type="entry name" value="Ribonuclease E inhibitor RraA/RraA-like"/>
    <property type="match status" value="1"/>
</dbReference>
<dbReference type="RefSeq" id="WP_072865927.1">
    <property type="nucleotide sequence ID" value="NZ_FQUI01000049.1"/>
</dbReference>
<organism evidence="2 3">
    <name type="scientific">Marinitoga hydrogenitolerans (strain DSM 16785 / JCM 12826 / AT1271)</name>
    <dbReference type="NCBI Taxonomy" id="1122195"/>
    <lineage>
        <taxon>Bacteria</taxon>
        <taxon>Thermotogati</taxon>
        <taxon>Thermotogota</taxon>
        <taxon>Thermotogae</taxon>
        <taxon>Petrotogales</taxon>
        <taxon>Petrotogaceae</taxon>
        <taxon>Marinitoga</taxon>
    </lineage>
</organism>
<comment type="cofactor">
    <cofactor evidence="1">
        <name>Mg(2+)</name>
        <dbReference type="ChEBI" id="CHEBI:18420"/>
    </cofactor>
</comment>
<evidence type="ECO:0000256" key="1">
    <source>
        <dbReference type="PIRSR" id="PIRSR605493-1"/>
    </source>
</evidence>
<sequence>MKVVAFLPVKGTSSRIKSKNLKLIDGKPLFIHTLEKLIECDFIDEVYLDSESEEVFGAASYLDFIKMKRDPSLATNKTDGHMLFFNEAKKVEADIYIQILCTSPFIKKETIKKGIEILINKKEYDSVVLVRKEKLYLWDKKGPKYNLEKIPNSFDLEDTIIETMGLYITRKHVALDYKRRIGKNPYLLEAEAIEAIDINYPEDFKLAEYVMSGLREEEVKKLRSLSNFFTSAILSDVMDDLNINGFIKGFSLNIENKKIFGRAKTLKLRKLKNDEEFIGIYDAMNIYKTIVQNDIIVVENEEKDYAFFGNLNANLAIKNGASGCIVDGKTRDFSDVKSLDFPVFSKGYCSKDVRKRATLESINKPIKIEGVQIKPGDLIFGDIEGIIVIPKKFENIILKKAIERIKNEKGILNNILEDFSIVEIIDKNGFF</sequence>
<dbReference type="AlphaFoldDB" id="A0A1M4ZXM7"/>
<dbReference type="GO" id="GO:0008781">
    <property type="term" value="F:N-acylneuraminate cytidylyltransferase activity"/>
    <property type="evidence" value="ECO:0007669"/>
    <property type="project" value="TreeGrafter"/>
</dbReference>
<dbReference type="SUPFAM" id="SSF89562">
    <property type="entry name" value="RraA-like"/>
    <property type="match status" value="1"/>
</dbReference>
<dbReference type="PANTHER" id="PTHR21485:SF6">
    <property type="entry name" value="N-ACYLNEURAMINATE CYTIDYLYLTRANSFERASE-RELATED"/>
    <property type="match status" value="1"/>
</dbReference>
<dbReference type="STRING" id="1122195.SAMN02745164_02041"/>
<reference evidence="2" key="1">
    <citation type="submission" date="2016-11" db="EMBL/GenBank/DDBJ databases">
        <authorList>
            <person name="Varghese N."/>
            <person name="Submissions S."/>
        </authorList>
    </citation>
    <scope>NUCLEOTIDE SEQUENCE [LARGE SCALE GENOMIC DNA]</scope>
    <source>
        <strain evidence="2">DSM 16785</strain>
    </source>
</reference>
<dbReference type="Proteomes" id="UP000184334">
    <property type="component" value="Unassembled WGS sequence"/>
</dbReference>
<dbReference type="InterPro" id="IPR036704">
    <property type="entry name" value="RraA/RraA-like_sf"/>
</dbReference>
<dbReference type="OrthoDB" id="9784786at2"/>
<keyword evidence="1" id="KW-0460">Magnesium</keyword>
<dbReference type="InterPro" id="IPR050793">
    <property type="entry name" value="CMP-NeuNAc_synthase"/>
</dbReference>
<feature type="binding site" evidence="1">
    <location>
        <position position="331"/>
    </location>
    <ligand>
        <name>substrate</name>
    </ligand>
</feature>
<evidence type="ECO:0000313" key="2">
    <source>
        <dbReference type="EMBL" id="SHF22607.1"/>
    </source>
</evidence>
<gene>
    <name evidence="2" type="ORF">SAMN02745164_02041</name>
</gene>
<proteinExistence type="predicted"/>
<dbReference type="EMBL" id="FQUI01000049">
    <property type="protein sequence ID" value="SHF22607.1"/>
    <property type="molecule type" value="Genomic_DNA"/>
</dbReference>
<keyword evidence="3" id="KW-1185">Reference proteome</keyword>
<dbReference type="GO" id="GO:0046872">
    <property type="term" value="F:metal ion binding"/>
    <property type="evidence" value="ECO:0007669"/>
    <property type="project" value="UniProtKB-KW"/>
</dbReference>
<comment type="caution">
    <text evidence="2">The sequence shown here is derived from an EMBL/GenBank/DDBJ whole genome shotgun (WGS) entry which is preliminary data.</text>
</comment>
<dbReference type="PANTHER" id="PTHR21485">
    <property type="entry name" value="HAD SUPERFAMILY MEMBERS CMAS AND KDSC"/>
    <property type="match status" value="1"/>
</dbReference>
<dbReference type="CDD" id="cd02513">
    <property type="entry name" value="CMP-NeuAc_Synthase"/>
    <property type="match status" value="1"/>
</dbReference>
<dbReference type="Gene3D" id="3.90.550.10">
    <property type="entry name" value="Spore Coat Polysaccharide Biosynthesis Protein SpsA, Chain A"/>
    <property type="match status" value="1"/>
</dbReference>
<accession>A0A1M4ZXM7</accession>
<dbReference type="CDD" id="cd16841">
    <property type="entry name" value="RraA_family"/>
    <property type="match status" value="1"/>
</dbReference>
<name>A0A1M4ZXM7_MARH1</name>
<dbReference type="Pfam" id="PF03737">
    <property type="entry name" value="RraA-like"/>
    <property type="match status" value="1"/>
</dbReference>
<dbReference type="InterPro" id="IPR003329">
    <property type="entry name" value="Cytidylyl_trans"/>
</dbReference>
<feature type="binding site" evidence="1">
    <location>
        <position position="332"/>
    </location>
    <ligand>
        <name>Mg(2+)</name>
        <dbReference type="ChEBI" id="CHEBI:18420"/>
    </ligand>
</feature>
<protein>
    <submittedName>
        <fullName evidence="2">Regulator of RNase E activity RraA</fullName>
    </submittedName>
</protein>
<dbReference type="SUPFAM" id="SSF53448">
    <property type="entry name" value="Nucleotide-diphospho-sugar transferases"/>
    <property type="match status" value="1"/>
</dbReference>
<dbReference type="Pfam" id="PF02348">
    <property type="entry name" value="CTP_transf_3"/>
    <property type="match status" value="1"/>
</dbReference>
<evidence type="ECO:0000313" key="3">
    <source>
        <dbReference type="Proteomes" id="UP000184334"/>
    </source>
</evidence>
<dbReference type="InterPro" id="IPR029044">
    <property type="entry name" value="Nucleotide-diphossugar_trans"/>
</dbReference>